<protein>
    <submittedName>
        <fullName evidence="2">Uncharacterized protein</fullName>
    </submittedName>
</protein>
<keyword evidence="1" id="KW-0175">Coiled coil</keyword>
<gene>
    <name evidence="2" type="ORF">Tci_583293</name>
</gene>
<evidence type="ECO:0000256" key="1">
    <source>
        <dbReference type="SAM" id="Coils"/>
    </source>
</evidence>
<reference evidence="2" key="1">
    <citation type="journal article" date="2019" name="Sci. Rep.">
        <title>Draft genome of Tanacetum cinerariifolium, the natural source of mosquito coil.</title>
        <authorList>
            <person name="Yamashiro T."/>
            <person name="Shiraishi A."/>
            <person name="Satake H."/>
            <person name="Nakayama K."/>
        </authorList>
    </citation>
    <scope>NUCLEOTIDE SEQUENCE</scope>
</reference>
<dbReference type="EMBL" id="BKCJ010370882">
    <property type="protein sequence ID" value="GFA11321.1"/>
    <property type="molecule type" value="Genomic_DNA"/>
</dbReference>
<proteinExistence type="predicted"/>
<feature type="coiled-coil region" evidence="1">
    <location>
        <begin position="47"/>
        <end position="81"/>
    </location>
</feature>
<dbReference type="AlphaFoldDB" id="A0A699J4H3"/>
<sequence>MSLEDAENESTKSDFAKGAHVTGSMVKTYNEKKLKKFDFVTEDGRPIHLSEEQINKQKKLEEEAKAEAAKHEGKVRKAELIDLLGPEVVHKKRKHADDIHDYFKATKRLKSSIDYGDHLPGNVLNEPVLGMIMFKSYHRYDFITIEDLKDFTNAMLCTIQKSSSDDIKVLRGRLLVLVPEPFSPLVDLNIKSPKLLKLK</sequence>
<comment type="caution">
    <text evidence="2">The sequence shown here is derived from an EMBL/GenBank/DDBJ whole genome shotgun (WGS) entry which is preliminary data.</text>
</comment>
<accession>A0A699J4H3</accession>
<name>A0A699J4H3_TANCI</name>
<organism evidence="2">
    <name type="scientific">Tanacetum cinerariifolium</name>
    <name type="common">Dalmatian daisy</name>
    <name type="synonym">Chrysanthemum cinerariifolium</name>
    <dbReference type="NCBI Taxonomy" id="118510"/>
    <lineage>
        <taxon>Eukaryota</taxon>
        <taxon>Viridiplantae</taxon>
        <taxon>Streptophyta</taxon>
        <taxon>Embryophyta</taxon>
        <taxon>Tracheophyta</taxon>
        <taxon>Spermatophyta</taxon>
        <taxon>Magnoliopsida</taxon>
        <taxon>eudicotyledons</taxon>
        <taxon>Gunneridae</taxon>
        <taxon>Pentapetalae</taxon>
        <taxon>asterids</taxon>
        <taxon>campanulids</taxon>
        <taxon>Asterales</taxon>
        <taxon>Asteraceae</taxon>
        <taxon>Asteroideae</taxon>
        <taxon>Anthemideae</taxon>
        <taxon>Anthemidinae</taxon>
        <taxon>Tanacetum</taxon>
    </lineage>
</organism>
<evidence type="ECO:0000313" key="2">
    <source>
        <dbReference type="EMBL" id="GFA11321.1"/>
    </source>
</evidence>